<evidence type="ECO:0008006" key="4">
    <source>
        <dbReference type="Google" id="ProtNLM"/>
    </source>
</evidence>
<evidence type="ECO:0000313" key="3">
    <source>
        <dbReference type="Proteomes" id="UP000688137"/>
    </source>
</evidence>
<accession>A0A8S1LGR9</accession>
<feature type="chain" id="PRO_5035888777" description="Peptidase C39-like domain-containing protein" evidence="1">
    <location>
        <begin position="21"/>
        <end position="178"/>
    </location>
</feature>
<dbReference type="PANTHER" id="PTHR40524:SF1">
    <property type="entry name" value="PEPTIDASE C39-LIKE DOMAIN-CONTAINING PROTEIN"/>
    <property type="match status" value="1"/>
</dbReference>
<keyword evidence="3" id="KW-1185">Reference proteome</keyword>
<dbReference type="AlphaFoldDB" id="A0A8S1LGR9"/>
<dbReference type="Proteomes" id="UP000688137">
    <property type="component" value="Unassembled WGS sequence"/>
</dbReference>
<dbReference type="PANTHER" id="PTHR40524">
    <property type="entry name" value="PEPTIDASE_C39_2 DOMAIN-CONTAINING PROTEIN"/>
    <property type="match status" value="1"/>
</dbReference>
<evidence type="ECO:0000256" key="1">
    <source>
        <dbReference type="SAM" id="SignalP"/>
    </source>
</evidence>
<gene>
    <name evidence="2" type="ORF">PPRIM_AZ9-3.1.T0370265</name>
</gene>
<sequence>MGSFKNTIIIIFLLSTCGWGSPIRSITAYQNCDQKWHKEILNGDPEKTLCQNGSLVSCIAMIMQTSAKIINNRAVNPAILNKYLTNNNGYKQGSEINFSVLDKVGLHLVKTVSDLKTAIEYYDKNYQIVLNINYGKNYGVLIGYNEKDAIYIINNPINPKENKIEAKDIAVALIFKPL</sequence>
<keyword evidence="1" id="KW-0732">Signal</keyword>
<comment type="caution">
    <text evidence="2">The sequence shown here is derived from an EMBL/GenBank/DDBJ whole genome shotgun (WGS) entry which is preliminary data.</text>
</comment>
<organism evidence="2 3">
    <name type="scientific">Paramecium primaurelia</name>
    <dbReference type="NCBI Taxonomy" id="5886"/>
    <lineage>
        <taxon>Eukaryota</taxon>
        <taxon>Sar</taxon>
        <taxon>Alveolata</taxon>
        <taxon>Ciliophora</taxon>
        <taxon>Intramacronucleata</taxon>
        <taxon>Oligohymenophorea</taxon>
        <taxon>Peniculida</taxon>
        <taxon>Parameciidae</taxon>
        <taxon>Paramecium</taxon>
    </lineage>
</organism>
<dbReference type="OMA" id="YKQGSEI"/>
<reference evidence="2" key="1">
    <citation type="submission" date="2021-01" db="EMBL/GenBank/DDBJ databases">
        <authorList>
            <consortium name="Genoscope - CEA"/>
            <person name="William W."/>
        </authorList>
    </citation>
    <scope>NUCLEOTIDE SEQUENCE</scope>
</reference>
<name>A0A8S1LGR9_PARPR</name>
<feature type="signal peptide" evidence="1">
    <location>
        <begin position="1"/>
        <end position="20"/>
    </location>
</feature>
<dbReference type="EMBL" id="CAJJDM010000036">
    <property type="protein sequence ID" value="CAD8065425.1"/>
    <property type="molecule type" value="Genomic_DNA"/>
</dbReference>
<proteinExistence type="predicted"/>
<evidence type="ECO:0000313" key="2">
    <source>
        <dbReference type="EMBL" id="CAD8065425.1"/>
    </source>
</evidence>
<protein>
    <recommendedName>
        <fullName evidence="4">Peptidase C39-like domain-containing protein</fullName>
    </recommendedName>
</protein>